<name>A0A382WJH6_9ZZZZ</name>
<gene>
    <name evidence="1" type="ORF">METZ01_LOCUS411663</name>
</gene>
<proteinExistence type="predicted"/>
<dbReference type="PANTHER" id="PTHR20883:SF48">
    <property type="entry name" value="ECTOINE DIOXYGENASE"/>
    <property type="match status" value="1"/>
</dbReference>
<evidence type="ECO:0008006" key="2">
    <source>
        <dbReference type="Google" id="ProtNLM"/>
    </source>
</evidence>
<evidence type="ECO:0000313" key="1">
    <source>
        <dbReference type="EMBL" id="SVD58809.1"/>
    </source>
</evidence>
<dbReference type="SUPFAM" id="SSF51197">
    <property type="entry name" value="Clavaminate synthase-like"/>
    <property type="match status" value="1"/>
</dbReference>
<protein>
    <recommendedName>
        <fullName evidence="2">Fe2OG dioxygenase domain-containing protein</fullName>
    </recommendedName>
</protein>
<sequence>DGLIRSFDVLNDDEVQSIRLKLQTFISENQDNPDFSNWVYSKSYLALRWVADLAFHPCILDHVAALIGGDILLWDASIPLKAPQSKRYFGWHQDATYWPLEPPDEMLAVWLAISDVNLENGAMRAIPGSHMRGQLLHNATGDTSSMLRRGQRINGVIDDQSAIEVSLRAGQASIHHPLTIHGSGGNPSSQWRYGILFNYVSANTKVKDGHVESGLLVRGRPPTNGFRLETIPDDDLSDTALAAYGDALSRSSKRYADT</sequence>
<dbReference type="InterPro" id="IPR008775">
    <property type="entry name" value="Phytyl_CoA_dOase-like"/>
</dbReference>
<dbReference type="Pfam" id="PF05721">
    <property type="entry name" value="PhyH"/>
    <property type="match status" value="1"/>
</dbReference>
<accession>A0A382WJH6</accession>
<dbReference type="GO" id="GO:0016491">
    <property type="term" value="F:oxidoreductase activity"/>
    <property type="evidence" value="ECO:0007669"/>
    <property type="project" value="UniProtKB-ARBA"/>
</dbReference>
<dbReference type="EMBL" id="UINC01160262">
    <property type="protein sequence ID" value="SVD58809.1"/>
    <property type="molecule type" value="Genomic_DNA"/>
</dbReference>
<dbReference type="GO" id="GO:0046872">
    <property type="term" value="F:metal ion binding"/>
    <property type="evidence" value="ECO:0007669"/>
    <property type="project" value="UniProtKB-ARBA"/>
</dbReference>
<dbReference type="AlphaFoldDB" id="A0A382WJH6"/>
<reference evidence="1" key="1">
    <citation type="submission" date="2018-05" db="EMBL/GenBank/DDBJ databases">
        <authorList>
            <person name="Lanie J.A."/>
            <person name="Ng W.-L."/>
            <person name="Kazmierczak K.M."/>
            <person name="Andrzejewski T.M."/>
            <person name="Davidsen T.M."/>
            <person name="Wayne K.J."/>
            <person name="Tettelin H."/>
            <person name="Glass J.I."/>
            <person name="Rusch D."/>
            <person name="Podicherti R."/>
            <person name="Tsui H.-C.T."/>
            <person name="Winkler M.E."/>
        </authorList>
    </citation>
    <scope>NUCLEOTIDE SEQUENCE</scope>
</reference>
<dbReference type="PANTHER" id="PTHR20883">
    <property type="entry name" value="PHYTANOYL-COA DIOXYGENASE DOMAIN CONTAINING 1"/>
    <property type="match status" value="1"/>
</dbReference>
<feature type="non-terminal residue" evidence="1">
    <location>
        <position position="1"/>
    </location>
</feature>
<dbReference type="Gene3D" id="2.60.120.620">
    <property type="entry name" value="q2cbj1_9rhob like domain"/>
    <property type="match status" value="1"/>
</dbReference>
<organism evidence="1">
    <name type="scientific">marine metagenome</name>
    <dbReference type="NCBI Taxonomy" id="408172"/>
    <lineage>
        <taxon>unclassified sequences</taxon>
        <taxon>metagenomes</taxon>
        <taxon>ecological metagenomes</taxon>
    </lineage>
</organism>